<dbReference type="PANTHER" id="PTHR46268:SF6">
    <property type="entry name" value="UNIVERSAL STRESS PROTEIN UP12"/>
    <property type="match status" value="1"/>
</dbReference>
<dbReference type="Proteomes" id="UP001144050">
    <property type="component" value="Unassembled WGS sequence"/>
</dbReference>
<dbReference type="CDD" id="cd00293">
    <property type="entry name" value="USP-like"/>
    <property type="match status" value="1"/>
</dbReference>
<dbReference type="InterPro" id="IPR014729">
    <property type="entry name" value="Rossmann-like_a/b/a_fold"/>
</dbReference>
<dbReference type="Gene3D" id="3.40.50.620">
    <property type="entry name" value="HUPs"/>
    <property type="match status" value="1"/>
</dbReference>
<dbReference type="RefSeq" id="WP_042592308.1">
    <property type="nucleotide sequence ID" value="NZ_CDLW01000001.1"/>
</dbReference>
<organism evidence="3 4">
    <name type="scientific">Ralstonia solanacearum</name>
    <name type="common">Pseudomonas solanacearum</name>
    <dbReference type="NCBI Taxonomy" id="305"/>
    <lineage>
        <taxon>Bacteria</taxon>
        <taxon>Pseudomonadati</taxon>
        <taxon>Pseudomonadota</taxon>
        <taxon>Betaproteobacteria</taxon>
        <taxon>Burkholderiales</taxon>
        <taxon>Burkholderiaceae</taxon>
        <taxon>Ralstonia</taxon>
        <taxon>Ralstonia solanacearum species complex</taxon>
    </lineage>
</organism>
<evidence type="ECO:0000259" key="2">
    <source>
        <dbReference type="Pfam" id="PF00582"/>
    </source>
</evidence>
<name>A0AAW5ZKG4_RALSL</name>
<reference evidence="3" key="1">
    <citation type="submission" date="2021-09" db="EMBL/GenBank/DDBJ databases">
        <title>Genomic analysis of Ralstonia spp.</title>
        <authorList>
            <person name="Aburjaile F."/>
            <person name="Ariute J.C."/>
            <person name="Pais A.K.L."/>
            <person name="Albuquerque G.M.R."/>
            <person name="Silva A.M.F."/>
            <person name="Brenig B."/>
            <person name="Azevedo V."/>
            <person name="Matiuzzi M."/>
            <person name="Ramos R."/>
            <person name="Goes-Neto A."/>
            <person name="Soares S."/>
            <person name="Iseppon A.M.B."/>
            <person name="Souza E."/>
            <person name="Gama M."/>
        </authorList>
    </citation>
    <scope>NUCLEOTIDE SEQUENCE</scope>
    <source>
        <strain evidence="3">CCRMRs91</strain>
    </source>
</reference>
<sequence length="150" mass="15732">MTQNIVLATDGSAYSDAAARCIAGRKLLMPDIIVHVLHCTSDVSGEVKTFLGHADLAAWHQEESDKAMASVVAILHNAGIPFETHGLIGFPPERIVQYSRSVQAEAIVMGSHGRGAFVDAVLGSVANRVVARAECPVILVKASGSSEKAA</sequence>
<dbReference type="PRINTS" id="PR01438">
    <property type="entry name" value="UNVRSLSTRESS"/>
</dbReference>
<gene>
    <name evidence="3" type="ORF">LBW59_06960</name>
</gene>
<dbReference type="SUPFAM" id="SSF52402">
    <property type="entry name" value="Adenine nucleotide alpha hydrolases-like"/>
    <property type="match status" value="1"/>
</dbReference>
<evidence type="ECO:0000313" key="3">
    <source>
        <dbReference type="EMBL" id="MDB0570517.1"/>
    </source>
</evidence>
<comment type="caution">
    <text evidence="3">The sequence shown here is derived from an EMBL/GenBank/DDBJ whole genome shotgun (WGS) entry which is preliminary data.</text>
</comment>
<proteinExistence type="inferred from homology"/>
<evidence type="ECO:0000256" key="1">
    <source>
        <dbReference type="ARBA" id="ARBA00008791"/>
    </source>
</evidence>
<dbReference type="AlphaFoldDB" id="A0AAW5ZKG4"/>
<dbReference type="Pfam" id="PF00582">
    <property type="entry name" value="Usp"/>
    <property type="match status" value="1"/>
</dbReference>
<comment type="similarity">
    <text evidence="1">Belongs to the universal stress protein A family.</text>
</comment>
<dbReference type="EMBL" id="JAIVFG010000008">
    <property type="protein sequence ID" value="MDB0570517.1"/>
    <property type="molecule type" value="Genomic_DNA"/>
</dbReference>
<protein>
    <submittedName>
        <fullName evidence="3">Universal stress protein</fullName>
    </submittedName>
</protein>
<evidence type="ECO:0000313" key="4">
    <source>
        <dbReference type="Proteomes" id="UP001144050"/>
    </source>
</evidence>
<accession>A0AAW5ZKG4</accession>
<dbReference type="InterPro" id="IPR006016">
    <property type="entry name" value="UspA"/>
</dbReference>
<dbReference type="PANTHER" id="PTHR46268">
    <property type="entry name" value="STRESS RESPONSE PROTEIN NHAX"/>
    <property type="match status" value="1"/>
</dbReference>
<feature type="domain" description="UspA" evidence="2">
    <location>
        <begin position="1"/>
        <end position="141"/>
    </location>
</feature>
<dbReference type="InterPro" id="IPR006015">
    <property type="entry name" value="Universal_stress_UspA"/>
</dbReference>